<comment type="caution">
    <text evidence="2">The sequence shown here is derived from an EMBL/GenBank/DDBJ whole genome shotgun (WGS) entry which is preliminary data.</text>
</comment>
<gene>
    <name evidence="2" type="ORF">DCC88_05895</name>
</gene>
<protein>
    <submittedName>
        <fullName evidence="2">Uncharacterized protein</fullName>
    </submittedName>
</protein>
<keyword evidence="1" id="KW-0812">Transmembrane</keyword>
<keyword evidence="3" id="KW-1185">Reference proteome</keyword>
<organism evidence="2 3">
    <name type="scientific">Spirobacillus cienkowskii</name>
    <dbReference type="NCBI Taxonomy" id="495820"/>
    <lineage>
        <taxon>Bacteria</taxon>
        <taxon>Pseudomonadati</taxon>
        <taxon>Bdellovibrionota</taxon>
        <taxon>Oligoflexia</taxon>
        <taxon>Silvanigrellales</taxon>
        <taxon>Spirobacillus</taxon>
    </lineage>
</organism>
<dbReference type="EMBL" id="QOVW01000063">
    <property type="protein sequence ID" value="RDB36309.1"/>
    <property type="molecule type" value="Genomic_DNA"/>
</dbReference>
<keyword evidence="1" id="KW-0472">Membrane</keyword>
<dbReference type="Proteomes" id="UP000253934">
    <property type="component" value="Unassembled WGS sequence"/>
</dbReference>
<sequence>MKRKRINKLLKFLFISIITLTIVIFFKERIYYFLINFSSSEKAIEQLNINEFIKIKLSNNDLDLLKITNRVNDKNIFELFNFEKKQKNKNFDFNNYLDFNKNIIAINKINDSSFNIKRKLTTDKKSIIQNQTMILLPGDSIICDCLSLISNKLLVFENTVSATNKIDTVDTITFIYDDDTNENFEIKRNIISKVKIPNKKNKKSLKIVWKQTNTGSLIFKGIEENQPEKKSIFITLKSDKINKDIINYFNKENIFINFNTFPVSTEYKHNLKSLEALTIPINIGLSYDSEDIFKNKIKKLFNLINDNNNDFLRININHKFEEDNQIEYANSLINIKRNRSLRYIPEYVNQIIENTSSHFIRININSNSTKNYKLIEKIIKDINKSHNLLIISGNNFDFYNNHLISKQATILYLPGTDVQTTIAKLNQFNTQKSINHLEIMDNFLKVVLQKNDNIIEEEKLLSVNAEKQEFFIQNDKYYTTNKFNVPFNELKNFETLINNYRSKYRIKDFNFSFTKFKNSKIKLYSKDPIMRCFSNLNFTKHFFTFDEKFKYYLAELKLESEKIIDKWDVSCFVYNKNFFHDYKIEAIIDEKKLQGISLGVGEFLLYPSNENIQNNTLFLKNYENLSLLFSHEKPIINSLIPNVEAIIWSHHYPHRMLHLNQSVASNEKL</sequence>
<evidence type="ECO:0000313" key="3">
    <source>
        <dbReference type="Proteomes" id="UP000253934"/>
    </source>
</evidence>
<proteinExistence type="predicted"/>
<keyword evidence="1" id="KW-1133">Transmembrane helix</keyword>
<evidence type="ECO:0000313" key="2">
    <source>
        <dbReference type="EMBL" id="RDB36309.1"/>
    </source>
</evidence>
<name>A0A369KNR1_9BACT</name>
<feature type="transmembrane region" description="Helical" evidence="1">
    <location>
        <begin position="12"/>
        <end position="34"/>
    </location>
</feature>
<reference evidence="2" key="1">
    <citation type="submission" date="2018-04" db="EMBL/GenBank/DDBJ databases">
        <title>Draft genome sequence of the Candidatus Spirobacillus cienkowskii, a pathogen of freshwater Daphnia species, reconstructed from hemolymph metagenomic reads.</title>
        <authorList>
            <person name="Bresciani L."/>
            <person name="Lemos L.N."/>
            <person name="Wale N."/>
            <person name="Lin J.Y."/>
            <person name="Fernandes G.R."/>
            <person name="Duffy M.A."/>
            <person name="Rodrigues J.M."/>
        </authorList>
    </citation>
    <scope>NUCLEOTIDE SEQUENCE [LARGE SCALE GENOMIC DNA]</scope>
    <source>
        <strain evidence="2">Binning01</strain>
    </source>
</reference>
<evidence type="ECO:0000256" key="1">
    <source>
        <dbReference type="SAM" id="Phobius"/>
    </source>
</evidence>
<dbReference type="AlphaFoldDB" id="A0A369KNR1"/>
<accession>A0A369KNR1</accession>